<reference evidence="3 4" key="1">
    <citation type="submission" date="2020-08" db="EMBL/GenBank/DDBJ databases">
        <authorList>
            <person name="Koutsovoulos G."/>
            <person name="Danchin GJ E."/>
        </authorList>
    </citation>
    <scope>NUCLEOTIDE SEQUENCE [LARGE SCALE GENOMIC DNA]</scope>
</reference>
<protein>
    <submittedName>
        <fullName evidence="3">Uncharacterized protein</fullName>
    </submittedName>
</protein>
<organism evidence="3 4">
    <name type="scientific">Meloidogyne enterolobii</name>
    <name type="common">Root-knot nematode worm</name>
    <name type="synonym">Meloidogyne mayaguensis</name>
    <dbReference type="NCBI Taxonomy" id="390850"/>
    <lineage>
        <taxon>Eukaryota</taxon>
        <taxon>Metazoa</taxon>
        <taxon>Ecdysozoa</taxon>
        <taxon>Nematoda</taxon>
        <taxon>Chromadorea</taxon>
        <taxon>Rhabditida</taxon>
        <taxon>Tylenchina</taxon>
        <taxon>Tylenchomorpha</taxon>
        <taxon>Tylenchoidea</taxon>
        <taxon>Meloidogynidae</taxon>
        <taxon>Meloidogyninae</taxon>
        <taxon>Meloidogyne</taxon>
    </lineage>
</organism>
<feature type="compositionally biased region" description="Basic and acidic residues" evidence="2">
    <location>
        <begin position="181"/>
        <end position="190"/>
    </location>
</feature>
<feature type="coiled-coil region" evidence="1">
    <location>
        <begin position="197"/>
        <end position="224"/>
    </location>
</feature>
<gene>
    <name evidence="3" type="ORF">MENT_LOCUS30669</name>
</gene>
<accession>A0A6V7VWC9</accession>
<evidence type="ECO:0000313" key="3">
    <source>
        <dbReference type="EMBL" id="CAD2178718.1"/>
    </source>
</evidence>
<evidence type="ECO:0000256" key="2">
    <source>
        <dbReference type="SAM" id="MobiDB-lite"/>
    </source>
</evidence>
<comment type="caution">
    <text evidence="3">The sequence shown here is derived from an EMBL/GenBank/DDBJ whole genome shotgun (WGS) entry which is preliminary data.</text>
</comment>
<dbReference type="EMBL" id="CAJEWN010000325">
    <property type="protein sequence ID" value="CAD2178718.1"/>
    <property type="molecule type" value="Genomic_DNA"/>
</dbReference>
<proteinExistence type="predicted"/>
<dbReference type="AlphaFoldDB" id="A0A6V7VWC9"/>
<sequence length="302" mass="35614">MNSDVNRPATNITDDNDDLWMSDDLSYSAYPQEPPALSYNIVPPLSNSSIEQRAPERRRRNLLRAGISPIPPTLRQKIKRKLEGEDYGQNKRQHLINYQNEARNEDMKISEKARNRLQKLERKKMLKNWRIPYTPEYNTNPPVDSNIPPSPPSQILLTIPEGIDAPLVSDPPPTRQITKRGQSEEFERSKRWKRGFNEHEEAKLKREQKRREYLQRKINIREQKFPIDQAALFQMRKEDDARRRQKLKRKLEGPDESPLIALKRVKPVSKQQSAKAGREWMLRLIKAKRKEAGIKRFKPTLW</sequence>
<keyword evidence="1" id="KW-0175">Coiled coil</keyword>
<feature type="compositionally biased region" description="Polar residues" evidence="2">
    <location>
        <begin position="1"/>
        <end position="13"/>
    </location>
</feature>
<evidence type="ECO:0000256" key="1">
    <source>
        <dbReference type="SAM" id="Coils"/>
    </source>
</evidence>
<dbReference type="Proteomes" id="UP000580250">
    <property type="component" value="Unassembled WGS sequence"/>
</dbReference>
<feature type="region of interest" description="Disordered" evidence="2">
    <location>
        <begin position="1"/>
        <end position="20"/>
    </location>
</feature>
<feature type="region of interest" description="Disordered" evidence="2">
    <location>
        <begin position="164"/>
        <end position="190"/>
    </location>
</feature>
<name>A0A6V7VWC9_MELEN</name>
<evidence type="ECO:0000313" key="4">
    <source>
        <dbReference type="Proteomes" id="UP000580250"/>
    </source>
</evidence>